<dbReference type="EMBL" id="JAEQND010000008">
    <property type="protein sequence ID" value="MBL0426520.1"/>
    <property type="molecule type" value="Genomic_DNA"/>
</dbReference>
<dbReference type="Proteomes" id="UP000622707">
    <property type="component" value="Unassembled WGS sequence"/>
</dbReference>
<keyword evidence="1" id="KW-0732">Signal</keyword>
<sequence length="154" mass="15537">MNTVHSFVRCAAVLAAGWTFALAAAADEVKVLVAGAFQPVVSAIAPVYEKRTGHKLAVLNEAEGALADRIRAGEDFDLAVLPQSLLEALGKDGAVSDGSIIALARAGAGRQEGTVYVGAVSPSAANSPAALSLLILLASEETQAVLKSTGLSAP</sequence>
<keyword evidence="3" id="KW-1185">Reference proteome</keyword>
<feature type="chain" id="PRO_5047328754" evidence="1">
    <location>
        <begin position="26"/>
        <end position="154"/>
    </location>
</feature>
<proteinExistence type="predicted"/>
<evidence type="ECO:0000256" key="1">
    <source>
        <dbReference type="SAM" id="SignalP"/>
    </source>
</evidence>
<organism evidence="2 3">
    <name type="scientific">Ramlibacter alkalitolerans</name>
    <dbReference type="NCBI Taxonomy" id="2039631"/>
    <lineage>
        <taxon>Bacteria</taxon>
        <taxon>Pseudomonadati</taxon>
        <taxon>Pseudomonadota</taxon>
        <taxon>Betaproteobacteria</taxon>
        <taxon>Burkholderiales</taxon>
        <taxon>Comamonadaceae</taxon>
        <taxon>Ramlibacter</taxon>
    </lineage>
</organism>
<reference evidence="2 3" key="1">
    <citation type="journal article" date="2017" name="Int. J. Syst. Evol. Microbiol.">
        <title>Ramlibacter alkalitolerans sp. nov., alkali-tolerant bacterium isolated from soil of ginseng.</title>
        <authorList>
            <person name="Lee D.H."/>
            <person name="Cha C.J."/>
        </authorList>
    </citation>
    <scope>NUCLEOTIDE SEQUENCE [LARGE SCALE GENOMIC DNA]</scope>
    <source>
        <strain evidence="2 3">KACC 19305</strain>
    </source>
</reference>
<evidence type="ECO:0000313" key="3">
    <source>
        <dbReference type="Proteomes" id="UP000622707"/>
    </source>
</evidence>
<dbReference type="Gene3D" id="3.40.190.10">
    <property type="entry name" value="Periplasmic binding protein-like II"/>
    <property type="match status" value="1"/>
</dbReference>
<dbReference type="SUPFAM" id="SSF53850">
    <property type="entry name" value="Periplasmic binding protein-like II"/>
    <property type="match status" value="1"/>
</dbReference>
<gene>
    <name evidence="2" type="ORF">JI746_15505</name>
</gene>
<dbReference type="Pfam" id="PF13531">
    <property type="entry name" value="SBP_bac_11"/>
    <property type="match status" value="1"/>
</dbReference>
<comment type="caution">
    <text evidence="2">The sequence shown here is derived from an EMBL/GenBank/DDBJ whole genome shotgun (WGS) entry which is preliminary data.</text>
</comment>
<dbReference type="RefSeq" id="WP_201690701.1">
    <property type="nucleotide sequence ID" value="NZ_JAEQND010000008.1"/>
</dbReference>
<accession>A0ABS1JQJ5</accession>
<protein>
    <submittedName>
        <fullName evidence="2">Substrate-binding domain-containing protein</fullName>
    </submittedName>
</protein>
<feature type="signal peptide" evidence="1">
    <location>
        <begin position="1"/>
        <end position="25"/>
    </location>
</feature>
<name>A0ABS1JQJ5_9BURK</name>
<evidence type="ECO:0000313" key="2">
    <source>
        <dbReference type="EMBL" id="MBL0426520.1"/>
    </source>
</evidence>